<feature type="compositionally biased region" description="Low complexity" evidence="2">
    <location>
        <begin position="203"/>
        <end position="213"/>
    </location>
</feature>
<protein>
    <submittedName>
        <fullName evidence="4">Tubulin binding cofactor C domain-containing protein</fullName>
    </submittedName>
</protein>
<comment type="similarity">
    <text evidence="1">Belongs to the TBCC family.</text>
</comment>
<proteinExistence type="inferred from homology"/>
<feature type="compositionally biased region" description="Low complexity" evidence="2">
    <location>
        <begin position="20"/>
        <end position="38"/>
    </location>
</feature>
<feature type="compositionally biased region" description="Low complexity" evidence="2">
    <location>
        <begin position="108"/>
        <end position="121"/>
    </location>
</feature>
<feature type="region of interest" description="Disordered" evidence="2">
    <location>
        <begin position="98"/>
        <end position="214"/>
    </location>
</feature>
<dbReference type="GeneID" id="14874930"/>
<feature type="compositionally biased region" description="Polar residues" evidence="2">
    <location>
        <begin position="1"/>
        <end position="11"/>
    </location>
</feature>
<feature type="compositionally biased region" description="Basic residues" evidence="2">
    <location>
        <begin position="190"/>
        <end position="202"/>
    </location>
</feature>
<dbReference type="STRING" id="1054147.F4PL13"/>
<dbReference type="PROSITE" id="PS51329">
    <property type="entry name" value="C_CAP_COFACTOR_C"/>
    <property type="match status" value="1"/>
</dbReference>
<reference evidence="5" key="1">
    <citation type="journal article" date="2011" name="Genome Res.">
        <title>Phylogeny-wide analysis of social amoeba genomes highlights ancient origins for complex intercellular communication.</title>
        <authorList>
            <person name="Heidel A.J."/>
            <person name="Lawal H.M."/>
            <person name="Felder M."/>
            <person name="Schilde C."/>
            <person name="Helps N.R."/>
            <person name="Tunggal B."/>
            <person name="Rivero F."/>
            <person name="John U."/>
            <person name="Schleicher M."/>
            <person name="Eichinger L."/>
            <person name="Platzer M."/>
            <person name="Noegel A.A."/>
            <person name="Schaap P."/>
            <person name="Gloeckner G."/>
        </authorList>
    </citation>
    <scope>NUCLEOTIDE SEQUENCE [LARGE SCALE GENOMIC DNA]</scope>
    <source>
        <strain evidence="5">SH3</strain>
    </source>
</reference>
<evidence type="ECO:0000256" key="1">
    <source>
        <dbReference type="ARBA" id="ARBA00008848"/>
    </source>
</evidence>
<dbReference type="RefSeq" id="XP_004361086.1">
    <property type="nucleotide sequence ID" value="XM_004361029.1"/>
</dbReference>
<evidence type="ECO:0000313" key="5">
    <source>
        <dbReference type="Proteomes" id="UP000007797"/>
    </source>
</evidence>
<dbReference type="Pfam" id="PF07986">
    <property type="entry name" value="TBCC"/>
    <property type="match status" value="1"/>
</dbReference>
<dbReference type="EMBL" id="GL883008">
    <property type="protein sequence ID" value="EGG23235.1"/>
    <property type="molecule type" value="Genomic_DNA"/>
</dbReference>
<dbReference type="InterPro" id="IPR039589">
    <property type="entry name" value="TBCC1"/>
</dbReference>
<dbReference type="InterPro" id="IPR017901">
    <property type="entry name" value="C-CAP_CF_C-like"/>
</dbReference>
<dbReference type="PANTHER" id="PTHR16052:SF0">
    <property type="entry name" value="TBCC DOMAIN-CONTAINING PROTEIN 1"/>
    <property type="match status" value="1"/>
</dbReference>
<feature type="domain" description="C-CAP/cofactor C-like" evidence="3">
    <location>
        <begin position="171"/>
        <end position="310"/>
    </location>
</feature>
<dbReference type="PANTHER" id="PTHR16052">
    <property type="entry name" value="TBCC DOMAIN-CONTAINING PROTEIN 1"/>
    <property type="match status" value="1"/>
</dbReference>
<evidence type="ECO:0000313" key="4">
    <source>
        <dbReference type="EMBL" id="EGG23235.1"/>
    </source>
</evidence>
<evidence type="ECO:0000259" key="3">
    <source>
        <dbReference type="PROSITE" id="PS51329"/>
    </source>
</evidence>
<dbReference type="InterPro" id="IPR016098">
    <property type="entry name" value="CAP/MinC_C"/>
</dbReference>
<feature type="region of interest" description="Disordered" evidence="2">
    <location>
        <begin position="1"/>
        <end position="38"/>
    </location>
</feature>
<dbReference type="AlphaFoldDB" id="F4PL13"/>
<gene>
    <name evidence="4" type="primary">tbccd</name>
    <name evidence="4" type="ORF">DFA_05367</name>
</gene>
<evidence type="ECO:0000256" key="2">
    <source>
        <dbReference type="SAM" id="MobiDB-lite"/>
    </source>
</evidence>
<accession>F4PL13</accession>
<organism evidence="4 5">
    <name type="scientific">Cavenderia fasciculata</name>
    <name type="common">Slime mold</name>
    <name type="synonym">Dictyostelium fasciculatum</name>
    <dbReference type="NCBI Taxonomy" id="261658"/>
    <lineage>
        <taxon>Eukaryota</taxon>
        <taxon>Amoebozoa</taxon>
        <taxon>Evosea</taxon>
        <taxon>Eumycetozoa</taxon>
        <taxon>Dictyostelia</taxon>
        <taxon>Acytosteliales</taxon>
        <taxon>Cavenderiaceae</taxon>
        <taxon>Cavenderia</taxon>
    </lineage>
</organism>
<feature type="compositionally biased region" description="Low complexity" evidence="2">
    <location>
        <begin position="166"/>
        <end position="189"/>
    </location>
</feature>
<dbReference type="InterPro" id="IPR012945">
    <property type="entry name" value="Tubulin-bd_cofactor_C_dom"/>
</dbReference>
<feature type="compositionally biased region" description="Low complexity" evidence="2">
    <location>
        <begin position="471"/>
        <end position="498"/>
    </location>
</feature>
<feature type="region of interest" description="Disordered" evidence="2">
    <location>
        <begin position="466"/>
        <end position="498"/>
    </location>
</feature>
<dbReference type="OrthoDB" id="427777at2759"/>
<name>F4PL13_CACFS</name>
<dbReference type="GO" id="GO:0051684">
    <property type="term" value="P:maintenance of Golgi location"/>
    <property type="evidence" value="ECO:0007669"/>
    <property type="project" value="TreeGrafter"/>
</dbReference>
<dbReference type="Proteomes" id="UP000007797">
    <property type="component" value="Unassembled WGS sequence"/>
</dbReference>
<keyword evidence="5" id="KW-1185">Reference proteome</keyword>
<dbReference type="Gene3D" id="2.160.20.70">
    <property type="match status" value="1"/>
</dbReference>
<dbReference type="KEGG" id="dfa:DFA_05367"/>
<sequence length="498" mass="54283">MMSDTCSSDFVPNTGGGSGSSSSSSSSSNIGVSSSSSHINNNSNNNATFNCTIVDQFKKTILRLENDFIGSDNNISGIRDTNISNYNNYNHISAVSNSGSGGSGSSGSGSNTSGTSPSASSILRHSPPMIVSPKLIHQQQQNNHPIHHTNHFSISDPSFSPPPSPHSHFIPISSSSSSSNLSSSPSSSTTHHHHHQQHHHPHNNNNNNNNSQPIKLFIGNMTVGTGTITNCHDCTITLGPCCDSIEISDCSSLTIIGITKGIKIRSSSNITVYICTNQKPIIHSDCHDIKFAPYNTHYPTLEHQITQAKLNVNLASNLWSSPEIVKTLEPVPPSSLLGGVTSSLELGVSPTDTLSNIKTLNLNDHNNNTIFTLVEPEDFYPFTIPFNLKGKTKSNPCELPTKYSTCLNIKSNTIQSLHKQIQQSTNDQKIRVHLLHLIESKFHQWLLESDNIRQINDLINMEHKASNSGFLQQQQQQQQHQQQLQTNPTTCTSNNSNK</sequence>